<feature type="compositionally biased region" description="Basic and acidic residues" evidence="10">
    <location>
        <begin position="28"/>
        <end position="41"/>
    </location>
</feature>
<dbReference type="PANTHER" id="PTHR48111">
    <property type="entry name" value="REGULATOR OF RPOS"/>
    <property type="match status" value="1"/>
</dbReference>
<dbReference type="GO" id="GO:0006355">
    <property type="term" value="P:regulation of DNA-templated transcription"/>
    <property type="evidence" value="ECO:0007669"/>
    <property type="project" value="InterPro"/>
</dbReference>
<dbReference type="GO" id="GO:0032993">
    <property type="term" value="C:protein-DNA complex"/>
    <property type="evidence" value="ECO:0007669"/>
    <property type="project" value="TreeGrafter"/>
</dbReference>
<dbReference type="SUPFAM" id="SSF52172">
    <property type="entry name" value="CheY-like"/>
    <property type="match status" value="1"/>
</dbReference>
<dbReference type="GO" id="GO:0005829">
    <property type="term" value="C:cytosol"/>
    <property type="evidence" value="ECO:0007669"/>
    <property type="project" value="TreeGrafter"/>
</dbReference>
<comment type="function">
    <text evidence="7">May play the central regulatory role in sporulation. It may be an element of the effector pathway responsible for the activation of sporulation genes in response to nutritional stress. Spo0A may act in concert with spo0H (a sigma factor) to control the expression of some genes that are critical to the sporulation process.</text>
</comment>
<dbReference type="InterPro" id="IPR039420">
    <property type="entry name" value="WalR-like"/>
</dbReference>
<dbReference type="Pfam" id="PF00486">
    <property type="entry name" value="Trans_reg_C"/>
    <property type="match status" value="1"/>
</dbReference>
<dbReference type="FunFam" id="3.40.50.2300:FF:000001">
    <property type="entry name" value="DNA-binding response regulator PhoB"/>
    <property type="match status" value="1"/>
</dbReference>
<dbReference type="CDD" id="cd17574">
    <property type="entry name" value="REC_OmpR"/>
    <property type="match status" value="1"/>
</dbReference>
<dbReference type="EMBL" id="AFZX01000059">
    <property type="protein sequence ID" value="EHL06877.1"/>
    <property type="molecule type" value="Genomic_DNA"/>
</dbReference>
<evidence type="ECO:0000256" key="9">
    <source>
        <dbReference type="PROSITE-ProRule" id="PRU01091"/>
    </source>
</evidence>
<keyword evidence="2 8" id="KW-0597">Phosphoprotein</keyword>
<dbReference type="FunFam" id="1.10.10.10:FF:000018">
    <property type="entry name" value="DNA-binding response regulator ResD"/>
    <property type="match status" value="1"/>
</dbReference>
<dbReference type="GO" id="GO:0000976">
    <property type="term" value="F:transcription cis-regulatory region binding"/>
    <property type="evidence" value="ECO:0007669"/>
    <property type="project" value="TreeGrafter"/>
</dbReference>
<dbReference type="CDD" id="cd00383">
    <property type="entry name" value="trans_reg_C"/>
    <property type="match status" value="1"/>
</dbReference>
<gene>
    <name evidence="13" type="ORF">HMPREF0322_02408</name>
</gene>
<dbReference type="InterPro" id="IPR001867">
    <property type="entry name" value="OmpR/PhoB-type_DNA-bd"/>
</dbReference>
<evidence type="ECO:0000256" key="2">
    <source>
        <dbReference type="ARBA" id="ARBA00022553"/>
    </source>
</evidence>
<feature type="DNA-binding region" description="OmpR/PhoB-type" evidence="9">
    <location>
        <begin position="182"/>
        <end position="281"/>
    </location>
</feature>
<dbReference type="InterPro" id="IPR036388">
    <property type="entry name" value="WH-like_DNA-bd_sf"/>
</dbReference>
<keyword evidence="4" id="KW-0805">Transcription regulation</keyword>
<sequence>MKLRDPDIFTIRIPEDSGEVYPRIQERIPKDTGRHYPKTQEDTTQGGPNMKRILIVEDDSSIAELERDYLEVAGFDVTLSTDGVEGLRAIQNNEFDLIILDIMLPGLDGLEILKSMKEDKDIPVLLVSAKKEEIDKIKGLSLGADDYITKPFSPGELVARVKAHIENYERLKERFNAGIKKRQSITIRGLKIEKDSRRVFVNHQEVNLAQKEFDLLLYLAQNPNRVFGREELFERIWGLESLGDSATVTVHIARIREKTEIDPSKPQYIETVWGAGYRFRV</sequence>
<evidence type="ECO:0000256" key="6">
    <source>
        <dbReference type="ARBA" id="ARBA00023163"/>
    </source>
</evidence>
<feature type="domain" description="Response regulatory" evidence="11">
    <location>
        <begin position="52"/>
        <end position="165"/>
    </location>
</feature>
<dbReference type="Gene3D" id="1.10.10.10">
    <property type="entry name" value="Winged helix-like DNA-binding domain superfamily/Winged helix DNA-binding domain"/>
    <property type="match status" value="1"/>
</dbReference>
<keyword evidence="6" id="KW-0804">Transcription</keyword>
<evidence type="ECO:0000313" key="13">
    <source>
        <dbReference type="EMBL" id="EHL06877.1"/>
    </source>
</evidence>
<protein>
    <recommendedName>
        <fullName evidence="1">Stage 0 sporulation protein A homolog</fullName>
    </recommendedName>
</protein>
<keyword evidence="3" id="KW-0902">Two-component regulatory system</keyword>
<dbReference type="Gene3D" id="3.40.50.2300">
    <property type="match status" value="1"/>
</dbReference>
<feature type="region of interest" description="Disordered" evidence="10">
    <location>
        <begin position="28"/>
        <end position="47"/>
    </location>
</feature>
<evidence type="ECO:0000256" key="5">
    <source>
        <dbReference type="ARBA" id="ARBA00023125"/>
    </source>
</evidence>
<feature type="domain" description="OmpR/PhoB-type" evidence="12">
    <location>
        <begin position="182"/>
        <end position="281"/>
    </location>
</feature>
<dbReference type="Pfam" id="PF00072">
    <property type="entry name" value="Response_reg"/>
    <property type="match status" value="1"/>
</dbReference>
<dbReference type="InterPro" id="IPR001789">
    <property type="entry name" value="Sig_transdc_resp-reg_receiver"/>
</dbReference>
<evidence type="ECO:0000256" key="8">
    <source>
        <dbReference type="PROSITE-ProRule" id="PRU00169"/>
    </source>
</evidence>
<dbReference type="Proteomes" id="UP000004416">
    <property type="component" value="Unassembled WGS sequence"/>
</dbReference>
<dbReference type="PATRIC" id="fig|537010.4.peg.2260"/>
<dbReference type="AlphaFoldDB" id="G9XN67"/>
<name>G9XN67_DESHA</name>
<dbReference type="PROSITE" id="PS50110">
    <property type="entry name" value="RESPONSE_REGULATORY"/>
    <property type="match status" value="1"/>
</dbReference>
<evidence type="ECO:0000256" key="7">
    <source>
        <dbReference type="ARBA" id="ARBA00024867"/>
    </source>
</evidence>
<evidence type="ECO:0000259" key="12">
    <source>
        <dbReference type="PROSITE" id="PS51755"/>
    </source>
</evidence>
<reference evidence="13 14" key="1">
    <citation type="submission" date="2011-08" db="EMBL/GenBank/DDBJ databases">
        <authorList>
            <person name="Weinstock G."/>
            <person name="Sodergren E."/>
            <person name="Clifton S."/>
            <person name="Fulton L."/>
            <person name="Fulton B."/>
            <person name="Courtney L."/>
            <person name="Fronick C."/>
            <person name="Harrison M."/>
            <person name="Strong C."/>
            <person name="Farmer C."/>
            <person name="Delahaunty K."/>
            <person name="Markovic C."/>
            <person name="Hall O."/>
            <person name="Minx P."/>
            <person name="Tomlinson C."/>
            <person name="Mitreva M."/>
            <person name="Hou S."/>
            <person name="Chen J."/>
            <person name="Wollam A."/>
            <person name="Pepin K.H."/>
            <person name="Johnson M."/>
            <person name="Bhonagiri V."/>
            <person name="Zhang X."/>
            <person name="Suruliraj S."/>
            <person name="Warren W."/>
            <person name="Chinwalla A."/>
            <person name="Mardis E.R."/>
            <person name="Wilson R.K."/>
        </authorList>
    </citation>
    <scope>NUCLEOTIDE SEQUENCE [LARGE SCALE GENOMIC DNA]</scope>
    <source>
        <strain evidence="13 14">DP7</strain>
    </source>
</reference>
<evidence type="ECO:0000313" key="14">
    <source>
        <dbReference type="Proteomes" id="UP000004416"/>
    </source>
</evidence>
<evidence type="ECO:0000256" key="3">
    <source>
        <dbReference type="ARBA" id="ARBA00023012"/>
    </source>
</evidence>
<dbReference type="PROSITE" id="PS51755">
    <property type="entry name" value="OMPR_PHOB"/>
    <property type="match status" value="1"/>
</dbReference>
<proteinExistence type="predicted"/>
<feature type="modified residue" description="4-aspartylphosphate" evidence="8">
    <location>
        <position position="101"/>
    </location>
</feature>
<evidence type="ECO:0000259" key="11">
    <source>
        <dbReference type="PROSITE" id="PS50110"/>
    </source>
</evidence>
<keyword evidence="5 9" id="KW-0238">DNA-binding</keyword>
<dbReference type="PANTHER" id="PTHR48111:SF26">
    <property type="entry name" value="STAGE 0 SPORULATION PROTEIN A HOMOLOG"/>
    <property type="match status" value="1"/>
</dbReference>
<accession>G9XN67</accession>
<dbReference type="GO" id="GO:0000156">
    <property type="term" value="F:phosphorelay response regulator activity"/>
    <property type="evidence" value="ECO:0007669"/>
    <property type="project" value="TreeGrafter"/>
</dbReference>
<dbReference type="Gene3D" id="6.10.250.690">
    <property type="match status" value="1"/>
</dbReference>
<organism evidence="13 14">
    <name type="scientific">Desulfitobacterium hafniense DP7</name>
    <dbReference type="NCBI Taxonomy" id="537010"/>
    <lineage>
        <taxon>Bacteria</taxon>
        <taxon>Bacillati</taxon>
        <taxon>Bacillota</taxon>
        <taxon>Clostridia</taxon>
        <taxon>Eubacteriales</taxon>
        <taxon>Desulfitobacteriaceae</taxon>
        <taxon>Desulfitobacterium</taxon>
    </lineage>
</organism>
<evidence type="ECO:0000256" key="1">
    <source>
        <dbReference type="ARBA" id="ARBA00018672"/>
    </source>
</evidence>
<dbReference type="SMART" id="SM00448">
    <property type="entry name" value="REC"/>
    <property type="match status" value="1"/>
</dbReference>
<dbReference type="SMART" id="SM00862">
    <property type="entry name" value="Trans_reg_C"/>
    <property type="match status" value="1"/>
</dbReference>
<evidence type="ECO:0000256" key="4">
    <source>
        <dbReference type="ARBA" id="ARBA00023015"/>
    </source>
</evidence>
<comment type="caution">
    <text evidence="13">The sequence shown here is derived from an EMBL/GenBank/DDBJ whole genome shotgun (WGS) entry which is preliminary data.</text>
</comment>
<dbReference type="InterPro" id="IPR011006">
    <property type="entry name" value="CheY-like_superfamily"/>
</dbReference>
<evidence type="ECO:0000256" key="10">
    <source>
        <dbReference type="SAM" id="MobiDB-lite"/>
    </source>
</evidence>
<dbReference type="HOGENOM" id="CLU_000445_30_4_9"/>